<evidence type="ECO:0000313" key="4">
    <source>
        <dbReference type="EMBL" id="KAF6228251.1"/>
    </source>
</evidence>
<dbReference type="GO" id="GO:0016491">
    <property type="term" value="F:oxidoreductase activity"/>
    <property type="evidence" value="ECO:0007669"/>
    <property type="project" value="UniProtKB-KW"/>
</dbReference>
<comment type="similarity">
    <text evidence="1">Belongs to the short-chain dehydrogenases/reductases (SDR) family.</text>
</comment>
<name>A0A8H6CRX2_9LECA</name>
<dbReference type="Pfam" id="PF00106">
    <property type="entry name" value="adh_short"/>
    <property type="match status" value="1"/>
</dbReference>
<dbReference type="SUPFAM" id="SSF51735">
    <property type="entry name" value="NAD(P)-binding Rossmann-fold domains"/>
    <property type="match status" value="1"/>
</dbReference>
<protein>
    <recommendedName>
        <fullName evidence="6">NAD(P)-binding protein</fullName>
    </recommendedName>
</protein>
<organism evidence="4 5">
    <name type="scientific">Letharia lupina</name>
    <dbReference type="NCBI Taxonomy" id="560253"/>
    <lineage>
        <taxon>Eukaryota</taxon>
        <taxon>Fungi</taxon>
        <taxon>Dikarya</taxon>
        <taxon>Ascomycota</taxon>
        <taxon>Pezizomycotina</taxon>
        <taxon>Lecanoromycetes</taxon>
        <taxon>OSLEUM clade</taxon>
        <taxon>Lecanoromycetidae</taxon>
        <taxon>Lecanorales</taxon>
        <taxon>Lecanorineae</taxon>
        <taxon>Parmeliaceae</taxon>
        <taxon>Letharia</taxon>
    </lineage>
</organism>
<dbReference type="InterPro" id="IPR036291">
    <property type="entry name" value="NAD(P)-bd_dom_sf"/>
</dbReference>
<evidence type="ECO:0000313" key="5">
    <source>
        <dbReference type="Proteomes" id="UP000593566"/>
    </source>
</evidence>
<keyword evidence="3" id="KW-0560">Oxidoreductase</keyword>
<dbReference type="AlphaFoldDB" id="A0A8H6CRX2"/>
<dbReference type="PANTHER" id="PTHR24320:SF282">
    <property type="entry name" value="WW DOMAIN-CONTAINING OXIDOREDUCTASE"/>
    <property type="match status" value="1"/>
</dbReference>
<evidence type="ECO:0008006" key="6">
    <source>
        <dbReference type="Google" id="ProtNLM"/>
    </source>
</evidence>
<accession>A0A8H6CRX2</accession>
<proteinExistence type="inferred from homology"/>
<dbReference type="InterPro" id="IPR002347">
    <property type="entry name" value="SDR_fam"/>
</dbReference>
<dbReference type="RefSeq" id="XP_037156185.1">
    <property type="nucleotide sequence ID" value="XM_037298849.1"/>
</dbReference>
<dbReference type="PANTHER" id="PTHR24320">
    <property type="entry name" value="RETINOL DEHYDROGENASE"/>
    <property type="match status" value="1"/>
</dbReference>
<evidence type="ECO:0000256" key="2">
    <source>
        <dbReference type="ARBA" id="ARBA00022857"/>
    </source>
</evidence>
<reference evidence="4 5" key="1">
    <citation type="journal article" date="2020" name="Genomics">
        <title>Complete, high-quality genomes from long-read metagenomic sequencing of two wolf lichen thalli reveals enigmatic genome architecture.</title>
        <authorList>
            <person name="McKenzie S.K."/>
            <person name="Walston R.F."/>
            <person name="Allen J.L."/>
        </authorList>
    </citation>
    <scope>NUCLEOTIDE SEQUENCE [LARGE SCALE GENOMIC DNA]</scope>
    <source>
        <strain evidence="4">WasteWater1</strain>
    </source>
</reference>
<sequence>MASTRKEAFSVNDMPSLAGFIAIVTGGSDGIGYVASYQLAIHGARVYIMSRSLQKAVKAISNMQKSTPGKELDLHFLQVDLQSLGSVNEAAQRFKETESRLDILVNNAGIMAVPYALTPDGYETQWQTNYLSPFFLIKSLLPVLCSTAAGTTSQGRVRIVNVSSDAAFVAITPDCDLENPNLDHLKGNLAIKAYAVHPGVIETNLQAADPTILGKIVKFSVKWGLVPGKLGREDGARTTLACATGEDKGIVEGSGAFFGPFGQRDKRGDALIRKWQPKNIEEKLWKASEKMLREKGFEV</sequence>
<keyword evidence="2" id="KW-0521">NADP</keyword>
<dbReference type="Proteomes" id="UP000593566">
    <property type="component" value="Unassembled WGS sequence"/>
</dbReference>
<gene>
    <name evidence="4" type="ORF">HO133_007981</name>
</gene>
<evidence type="ECO:0000256" key="1">
    <source>
        <dbReference type="ARBA" id="ARBA00006484"/>
    </source>
</evidence>
<comment type="caution">
    <text evidence="4">The sequence shown here is derived from an EMBL/GenBank/DDBJ whole genome shotgun (WGS) entry which is preliminary data.</text>
</comment>
<dbReference type="Gene3D" id="3.40.50.720">
    <property type="entry name" value="NAD(P)-binding Rossmann-like Domain"/>
    <property type="match status" value="1"/>
</dbReference>
<keyword evidence="5" id="KW-1185">Reference proteome</keyword>
<dbReference type="EMBL" id="JACCJB010000004">
    <property type="protein sequence ID" value="KAF6228251.1"/>
    <property type="molecule type" value="Genomic_DNA"/>
</dbReference>
<dbReference type="GeneID" id="59336378"/>
<evidence type="ECO:0000256" key="3">
    <source>
        <dbReference type="ARBA" id="ARBA00023002"/>
    </source>
</evidence>
<dbReference type="PRINTS" id="PR00081">
    <property type="entry name" value="GDHRDH"/>
</dbReference>